<sequence length="135" mass="13859">MTGASERPAARTAFRAIKLLVGCYVAVSLGAIAVLGVLHGHPSVAPQEAWAHAVIVAVTATLMMASSVQAAKGSASAYRRLRIASSVMLAAIVVITAIPGDFPLWMKSEGVFCGVLLCGVVVIANGRPLRDAFSG</sequence>
<evidence type="ECO:0000313" key="2">
    <source>
        <dbReference type="EMBL" id="SFQ05457.1"/>
    </source>
</evidence>
<dbReference type="STRING" id="1993.SAMN04489713_12185"/>
<dbReference type="RefSeq" id="WP_075024267.1">
    <property type="nucleotide sequence ID" value="NZ_FOVH01000021.1"/>
</dbReference>
<gene>
    <name evidence="2" type="ORF">SAMN04489713_12185</name>
</gene>
<organism evidence="2 3">
    <name type="scientific">Actinomadura madurae</name>
    <dbReference type="NCBI Taxonomy" id="1993"/>
    <lineage>
        <taxon>Bacteria</taxon>
        <taxon>Bacillati</taxon>
        <taxon>Actinomycetota</taxon>
        <taxon>Actinomycetes</taxon>
        <taxon>Streptosporangiales</taxon>
        <taxon>Thermomonosporaceae</taxon>
        <taxon>Actinomadura</taxon>
    </lineage>
</organism>
<dbReference type="InParanoid" id="A0A1I5VDN6"/>
<proteinExistence type="predicted"/>
<keyword evidence="1" id="KW-0812">Transmembrane</keyword>
<dbReference type="AlphaFoldDB" id="A0A1I5VDN6"/>
<name>A0A1I5VDN6_9ACTN</name>
<accession>A0A1I5VDN6</accession>
<evidence type="ECO:0000256" key="1">
    <source>
        <dbReference type="SAM" id="Phobius"/>
    </source>
</evidence>
<dbReference type="Proteomes" id="UP000183413">
    <property type="component" value="Unassembled WGS sequence"/>
</dbReference>
<evidence type="ECO:0000313" key="3">
    <source>
        <dbReference type="Proteomes" id="UP000183413"/>
    </source>
</evidence>
<dbReference type="EMBL" id="FOVH01000021">
    <property type="protein sequence ID" value="SFQ05457.1"/>
    <property type="molecule type" value="Genomic_DNA"/>
</dbReference>
<keyword evidence="3" id="KW-1185">Reference proteome</keyword>
<keyword evidence="1" id="KW-1133">Transmembrane helix</keyword>
<feature type="transmembrane region" description="Helical" evidence="1">
    <location>
        <begin position="16"/>
        <end position="38"/>
    </location>
</feature>
<feature type="transmembrane region" description="Helical" evidence="1">
    <location>
        <begin position="80"/>
        <end position="98"/>
    </location>
</feature>
<feature type="transmembrane region" description="Helical" evidence="1">
    <location>
        <begin position="50"/>
        <end position="68"/>
    </location>
</feature>
<feature type="transmembrane region" description="Helical" evidence="1">
    <location>
        <begin position="104"/>
        <end position="124"/>
    </location>
</feature>
<keyword evidence="1" id="KW-0472">Membrane</keyword>
<reference evidence="2 3" key="1">
    <citation type="submission" date="2016-10" db="EMBL/GenBank/DDBJ databases">
        <authorList>
            <person name="de Groot N.N."/>
        </authorList>
    </citation>
    <scope>NUCLEOTIDE SEQUENCE [LARGE SCALE GENOMIC DNA]</scope>
    <source>
        <strain evidence="2 3">DSM 43067</strain>
    </source>
</reference>
<protein>
    <submittedName>
        <fullName evidence="2">Uncharacterized protein</fullName>
    </submittedName>
</protein>